<accession>A0A2P2PLL9</accession>
<protein>
    <submittedName>
        <fullName evidence="1">Uncharacterized protein</fullName>
    </submittedName>
</protein>
<organism evidence="1">
    <name type="scientific">Rhizophora mucronata</name>
    <name type="common">Asiatic mangrove</name>
    <dbReference type="NCBI Taxonomy" id="61149"/>
    <lineage>
        <taxon>Eukaryota</taxon>
        <taxon>Viridiplantae</taxon>
        <taxon>Streptophyta</taxon>
        <taxon>Embryophyta</taxon>
        <taxon>Tracheophyta</taxon>
        <taxon>Spermatophyta</taxon>
        <taxon>Magnoliopsida</taxon>
        <taxon>eudicotyledons</taxon>
        <taxon>Gunneridae</taxon>
        <taxon>Pentapetalae</taxon>
        <taxon>rosids</taxon>
        <taxon>fabids</taxon>
        <taxon>Malpighiales</taxon>
        <taxon>Rhizophoraceae</taxon>
        <taxon>Rhizophora</taxon>
    </lineage>
</organism>
<sequence>MIKLKNFAGISGGTATYDFVQVPNQPVADCLTRYL</sequence>
<proteinExistence type="predicted"/>
<evidence type="ECO:0000313" key="1">
    <source>
        <dbReference type="EMBL" id="MBX55632.1"/>
    </source>
</evidence>
<dbReference type="AlphaFoldDB" id="A0A2P2PLL9"/>
<dbReference type="EMBL" id="GGEC01075148">
    <property type="protein sequence ID" value="MBX55632.1"/>
    <property type="molecule type" value="Transcribed_RNA"/>
</dbReference>
<reference evidence="1" key="1">
    <citation type="submission" date="2018-02" db="EMBL/GenBank/DDBJ databases">
        <title>Rhizophora mucronata_Transcriptome.</title>
        <authorList>
            <person name="Meera S.P."/>
            <person name="Sreeshan A."/>
            <person name="Augustine A."/>
        </authorList>
    </citation>
    <scope>NUCLEOTIDE SEQUENCE</scope>
    <source>
        <tissue evidence="1">Leaf</tissue>
    </source>
</reference>
<name>A0A2P2PLL9_RHIMU</name>